<keyword evidence="5" id="KW-0464">Manganese</keyword>
<dbReference type="InterPro" id="IPR029052">
    <property type="entry name" value="Metallo-depent_PP-like"/>
</dbReference>
<name>A0A1G9VCT2_9BACT</name>
<dbReference type="GO" id="GO:0008758">
    <property type="term" value="F:UDP-2,3-diacylglucosamine hydrolase activity"/>
    <property type="evidence" value="ECO:0007669"/>
    <property type="project" value="TreeGrafter"/>
</dbReference>
<evidence type="ECO:0000256" key="1">
    <source>
        <dbReference type="ARBA" id="ARBA00022475"/>
    </source>
</evidence>
<evidence type="ECO:0000256" key="5">
    <source>
        <dbReference type="ARBA" id="ARBA00023211"/>
    </source>
</evidence>
<keyword evidence="1" id="KW-1003">Cell membrane</keyword>
<keyword evidence="2" id="KW-0997">Cell inner membrane</keyword>
<evidence type="ECO:0000256" key="2">
    <source>
        <dbReference type="ARBA" id="ARBA00022519"/>
    </source>
</evidence>
<sequence>MEVRTHFRTIVLSDIHLGSKGSKAKEVTAFLKLYKCDKLILNGDIIDGWQLKKYGNTWKKRHTAFFRQVLKMIEEYDTKVVYLRGNHDDFLDHVLPIRVGKYFSIRRDYVLKTKHNQQYYVTHGDIFDRITTHLKWLAYIGDVGYNLLLGINKFYNQWRAWRGLPYYSLSQEIKLKVKAAVSYISDFEEKLADLAQSKGCQGIICGHIHQPSIRMIGDVQYLNSGDWVESLTALVEDHDGNWSLLYYTQLAGIEPDEDLPDTAFPDELADEQEDDILKSLLSLSSVKH</sequence>
<evidence type="ECO:0000256" key="3">
    <source>
        <dbReference type="ARBA" id="ARBA00022723"/>
    </source>
</evidence>
<dbReference type="CDD" id="cd07398">
    <property type="entry name" value="MPP_YbbF-LpxH"/>
    <property type="match status" value="1"/>
</dbReference>
<evidence type="ECO:0000256" key="4">
    <source>
        <dbReference type="ARBA" id="ARBA00023136"/>
    </source>
</evidence>
<protein>
    <submittedName>
        <fullName evidence="7">UDP-2,3-diacylglucosamine pyrophosphatase LpxH</fullName>
    </submittedName>
</protein>
<dbReference type="Gene3D" id="3.60.21.10">
    <property type="match status" value="1"/>
</dbReference>
<dbReference type="GO" id="GO:0016020">
    <property type="term" value="C:membrane"/>
    <property type="evidence" value="ECO:0007669"/>
    <property type="project" value="GOC"/>
</dbReference>
<keyword evidence="8" id="KW-1185">Reference proteome</keyword>
<evidence type="ECO:0000313" key="7">
    <source>
        <dbReference type="EMBL" id="SDM69921.1"/>
    </source>
</evidence>
<keyword evidence="3" id="KW-0479">Metal-binding</keyword>
<dbReference type="OrthoDB" id="9802481at2"/>
<organism evidence="7 8">
    <name type="scientific">Siphonobacter aquaeclarae</name>
    <dbReference type="NCBI Taxonomy" id="563176"/>
    <lineage>
        <taxon>Bacteria</taxon>
        <taxon>Pseudomonadati</taxon>
        <taxon>Bacteroidota</taxon>
        <taxon>Cytophagia</taxon>
        <taxon>Cytophagales</taxon>
        <taxon>Cytophagaceae</taxon>
        <taxon>Siphonobacter</taxon>
    </lineage>
</organism>
<dbReference type="InterPro" id="IPR004843">
    <property type="entry name" value="Calcineurin-like_PHP"/>
</dbReference>
<dbReference type="GO" id="GO:0009245">
    <property type="term" value="P:lipid A biosynthetic process"/>
    <property type="evidence" value="ECO:0007669"/>
    <property type="project" value="TreeGrafter"/>
</dbReference>
<dbReference type="AlphaFoldDB" id="A0A1G9VCT2"/>
<keyword evidence="4" id="KW-0472">Membrane</keyword>
<evidence type="ECO:0000313" key="8">
    <source>
        <dbReference type="Proteomes" id="UP000198901"/>
    </source>
</evidence>
<proteinExistence type="predicted"/>
<evidence type="ECO:0000259" key="6">
    <source>
        <dbReference type="Pfam" id="PF00149"/>
    </source>
</evidence>
<dbReference type="Proteomes" id="UP000198901">
    <property type="component" value="Unassembled WGS sequence"/>
</dbReference>
<dbReference type="InterPro" id="IPR043461">
    <property type="entry name" value="LpxH-like"/>
</dbReference>
<dbReference type="PANTHER" id="PTHR34990">
    <property type="entry name" value="UDP-2,3-DIACYLGLUCOSAMINE HYDROLASE-RELATED"/>
    <property type="match status" value="1"/>
</dbReference>
<dbReference type="STRING" id="563176.SAMN04488090_4058"/>
<dbReference type="PANTHER" id="PTHR34990:SF2">
    <property type="entry name" value="BLL8164 PROTEIN"/>
    <property type="match status" value="1"/>
</dbReference>
<dbReference type="GO" id="GO:0046872">
    <property type="term" value="F:metal ion binding"/>
    <property type="evidence" value="ECO:0007669"/>
    <property type="project" value="UniProtKB-KW"/>
</dbReference>
<dbReference type="Pfam" id="PF00149">
    <property type="entry name" value="Metallophos"/>
    <property type="match status" value="1"/>
</dbReference>
<accession>A0A1G9VCT2</accession>
<dbReference type="EMBL" id="FNGS01000008">
    <property type="protein sequence ID" value="SDM69921.1"/>
    <property type="molecule type" value="Genomic_DNA"/>
</dbReference>
<feature type="domain" description="Calcineurin-like phosphoesterase" evidence="6">
    <location>
        <begin position="8"/>
        <end position="211"/>
    </location>
</feature>
<gene>
    <name evidence="7" type="ORF">SAMN04488090_4058</name>
</gene>
<reference evidence="7 8" key="1">
    <citation type="submission" date="2016-10" db="EMBL/GenBank/DDBJ databases">
        <authorList>
            <person name="de Groot N.N."/>
        </authorList>
    </citation>
    <scope>NUCLEOTIDE SEQUENCE [LARGE SCALE GENOMIC DNA]</scope>
    <source>
        <strain evidence="7 8">DSM 21668</strain>
    </source>
</reference>
<dbReference type="RefSeq" id="WP_093207294.1">
    <property type="nucleotide sequence ID" value="NZ_FNGS01000008.1"/>
</dbReference>
<dbReference type="SUPFAM" id="SSF56300">
    <property type="entry name" value="Metallo-dependent phosphatases"/>
    <property type="match status" value="1"/>
</dbReference>